<reference evidence="1" key="2">
    <citation type="submission" date="2020-06" db="EMBL/GenBank/DDBJ databases">
        <title>Helianthus annuus Genome sequencing and assembly Release 2.</title>
        <authorList>
            <person name="Gouzy J."/>
            <person name="Langlade N."/>
            <person name="Munos S."/>
        </authorList>
    </citation>
    <scope>NUCLEOTIDE SEQUENCE</scope>
    <source>
        <tissue evidence="1">Leaves</tissue>
    </source>
</reference>
<accession>A0A9K3N505</accession>
<dbReference type="EMBL" id="MNCJ02000325">
    <property type="protein sequence ID" value="KAF5787025.1"/>
    <property type="molecule type" value="Genomic_DNA"/>
</dbReference>
<evidence type="ECO:0000313" key="1">
    <source>
        <dbReference type="EMBL" id="KAF5787025.1"/>
    </source>
</evidence>
<reference evidence="1" key="1">
    <citation type="journal article" date="2017" name="Nature">
        <title>The sunflower genome provides insights into oil metabolism, flowering and Asterid evolution.</title>
        <authorList>
            <person name="Badouin H."/>
            <person name="Gouzy J."/>
            <person name="Grassa C.J."/>
            <person name="Murat F."/>
            <person name="Staton S.E."/>
            <person name="Cottret L."/>
            <person name="Lelandais-Briere C."/>
            <person name="Owens G.L."/>
            <person name="Carrere S."/>
            <person name="Mayjonade B."/>
            <person name="Legrand L."/>
            <person name="Gill N."/>
            <person name="Kane N.C."/>
            <person name="Bowers J.E."/>
            <person name="Hubner S."/>
            <person name="Bellec A."/>
            <person name="Berard A."/>
            <person name="Berges H."/>
            <person name="Blanchet N."/>
            <person name="Boniface M.C."/>
            <person name="Brunel D."/>
            <person name="Catrice O."/>
            <person name="Chaidir N."/>
            <person name="Claudel C."/>
            <person name="Donnadieu C."/>
            <person name="Faraut T."/>
            <person name="Fievet G."/>
            <person name="Helmstetter N."/>
            <person name="King M."/>
            <person name="Knapp S.J."/>
            <person name="Lai Z."/>
            <person name="Le Paslier M.C."/>
            <person name="Lippi Y."/>
            <person name="Lorenzon L."/>
            <person name="Mandel J.R."/>
            <person name="Marage G."/>
            <person name="Marchand G."/>
            <person name="Marquand E."/>
            <person name="Bret-Mestries E."/>
            <person name="Morien E."/>
            <person name="Nambeesan S."/>
            <person name="Nguyen T."/>
            <person name="Pegot-Espagnet P."/>
            <person name="Pouilly N."/>
            <person name="Raftis F."/>
            <person name="Sallet E."/>
            <person name="Schiex T."/>
            <person name="Thomas J."/>
            <person name="Vandecasteele C."/>
            <person name="Vares D."/>
            <person name="Vear F."/>
            <person name="Vautrin S."/>
            <person name="Crespi M."/>
            <person name="Mangin B."/>
            <person name="Burke J.M."/>
            <person name="Salse J."/>
            <person name="Munos S."/>
            <person name="Vincourt P."/>
            <person name="Rieseberg L.H."/>
            <person name="Langlade N.B."/>
        </authorList>
    </citation>
    <scope>NUCLEOTIDE SEQUENCE</scope>
    <source>
        <tissue evidence="1">Leaves</tissue>
    </source>
</reference>
<comment type="caution">
    <text evidence="1">The sequence shown here is derived from an EMBL/GenBank/DDBJ whole genome shotgun (WGS) entry which is preliminary data.</text>
</comment>
<organism evidence="1 2">
    <name type="scientific">Helianthus annuus</name>
    <name type="common">Common sunflower</name>
    <dbReference type="NCBI Taxonomy" id="4232"/>
    <lineage>
        <taxon>Eukaryota</taxon>
        <taxon>Viridiplantae</taxon>
        <taxon>Streptophyta</taxon>
        <taxon>Embryophyta</taxon>
        <taxon>Tracheophyta</taxon>
        <taxon>Spermatophyta</taxon>
        <taxon>Magnoliopsida</taxon>
        <taxon>eudicotyledons</taxon>
        <taxon>Gunneridae</taxon>
        <taxon>Pentapetalae</taxon>
        <taxon>asterids</taxon>
        <taxon>campanulids</taxon>
        <taxon>Asterales</taxon>
        <taxon>Asteraceae</taxon>
        <taxon>Asteroideae</taxon>
        <taxon>Heliantheae alliance</taxon>
        <taxon>Heliantheae</taxon>
        <taxon>Helianthus</taxon>
    </lineage>
</organism>
<evidence type="ECO:0000313" key="2">
    <source>
        <dbReference type="Proteomes" id="UP000215914"/>
    </source>
</evidence>
<dbReference type="Proteomes" id="UP000215914">
    <property type="component" value="Unassembled WGS sequence"/>
</dbReference>
<sequence length="65" mass="7553">MINQASRKKNQVISLRNEQVIPSLVQEYESVRKCRFLLEFESVLERFESDESVQVLGGPWVLIGE</sequence>
<gene>
    <name evidence="1" type="ORF">HanXRQr2_Chr10g0448201</name>
</gene>
<keyword evidence="2" id="KW-1185">Reference proteome</keyword>
<protein>
    <submittedName>
        <fullName evidence="1">Uncharacterized protein</fullName>
    </submittedName>
</protein>
<dbReference type="Gramene" id="mRNA:HanXRQr2_Chr10g0448201">
    <property type="protein sequence ID" value="CDS:HanXRQr2_Chr10g0448201.1"/>
    <property type="gene ID" value="HanXRQr2_Chr10g0448201"/>
</dbReference>
<dbReference type="AlphaFoldDB" id="A0A9K3N505"/>
<name>A0A9K3N505_HELAN</name>
<proteinExistence type="predicted"/>